<evidence type="ECO:0000256" key="1">
    <source>
        <dbReference type="ARBA" id="ARBA00004651"/>
    </source>
</evidence>
<name>A0A4R6MYB8_9BURK</name>
<keyword evidence="11" id="KW-1185">Reference proteome</keyword>
<sequence>MTQNNNAQPQAHPADHNPWNEDEGVDLLELGSHLLNKWKLLVSVPLLVGTLTLGGTYLIKPTFTAQTIFLPPQQQQSSAASALASLGALAGLAGGAGSLKTPGDQYVSLMQSANVEDRIIDRFKLMALYEAKFRFEARKELEQNVRISLGKKDGLITVEADAKDPQLAADMANQYVAELRRLTSELALTEAQQRRAFFETELKNTKTKLAEAQQALQSGGFNAGAIKAEPKAAAENYAQLKAQLTAAEVRLQALRRTRTDTAPEVQQQASLVAALHGQLVKLTTKTDDSPSADYVSRYREYKYQEALFELFSKQYEIARLDESRDGGSIQVIDVATPPELKSKPRRAITAGIAWLLALTATSIFFIVNHRKRPT</sequence>
<feature type="domain" description="Polysaccharide chain length determinant N-terminal" evidence="9">
    <location>
        <begin position="25"/>
        <end position="120"/>
    </location>
</feature>
<dbReference type="EMBL" id="SNXE01000007">
    <property type="protein sequence ID" value="TDP07581.1"/>
    <property type="molecule type" value="Genomic_DNA"/>
</dbReference>
<comment type="subcellular location">
    <subcellularLocation>
        <location evidence="1">Cell membrane</location>
        <topology evidence="1">Multi-pass membrane protein</topology>
    </subcellularLocation>
</comment>
<evidence type="ECO:0000256" key="3">
    <source>
        <dbReference type="ARBA" id="ARBA00022692"/>
    </source>
</evidence>
<dbReference type="RefSeq" id="WP_246030850.1">
    <property type="nucleotide sequence ID" value="NZ_JAUFPJ010000008.1"/>
</dbReference>
<dbReference type="InterPro" id="IPR050445">
    <property type="entry name" value="Bact_polysacc_biosynth/exp"/>
</dbReference>
<evidence type="ECO:0000313" key="11">
    <source>
        <dbReference type="Proteomes" id="UP000295357"/>
    </source>
</evidence>
<dbReference type="Pfam" id="PF02706">
    <property type="entry name" value="Wzz"/>
    <property type="match status" value="1"/>
</dbReference>
<gene>
    <name evidence="10" type="ORF">DFR39_107114</name>
</gene>
<evidence type="ECO:0000256" key="6">
    <source>
        <dbReference type="SAM" id="Coils"/>
    </source>
</evidence>
<evidence type="ECO:0000256" key="7">
    <source>
        <dbReference type="SAM" id="MobiDB-lite"/>
    </source>
</evidence>
<dbReference type="GO" id="GO:0005886">
    <property type="term" value="C:plasma membrane"/>
    <property type="evidence" value="ECO:0007669"/>
    <property type="project" value="UniProtKB-SubCell"/>
</dbReference>
<evidence type="ECO:0000313" key="10">
    <source>
        <dbReference type="EMBL" id="TDP07581.1"/>
    </source>
</evidence>
<dbReference type="PANTHER" id="PTHR32309">
    <property type="entry name" value="TYROSINE-PROTEIN KINASE"/>
    <property type="match status" value="1"/>
</dbReference>
<keyword evidence="5 8" id="KW-0472">Membrane</keyword>
<dbReference type="InterPro" id="IPR003856">
    <property type="entry name" value="LPS_length_determ_N"/>
</dbReference>
<dbReference type="AlphaFoldDB" id="A0A4R6MYB8"/>
<proteinExistence type="predicted"/>
<keyword evidence="3 8" id="KW-0812">Transmembrane</keyword>
<keyword evidence="2" id="KW-1003">Cell membrane</keyword>
<comment type="caution">
    <text evidence="10">The sequence shown here is derived from an EMBL/GenBank/DDBJ whole genome shotgun (WGS) entry which is preliminary data.</text>
</comment>
<protein>
    <submittedName>
        <fullName evidence="10">Capsule polysaccharide export protein KpsE/RkpR</fullName>
    </submittedName>
</protein>
<evidence type="ECO:0000256" key="2">
    <source>
        <dbReference type="ARBA" id="ARBA00022475"/>
    </source>
</evidence>
<dbReference type="Gene3D" id="3.30.1890.10">
    <property type="entry name" value="FepE-like"/>
    <property type="match status" value="1"/>
</dbReference>
<feature type="transmembrane region" description="Helical" evidence="8">
    <location>
        <begin position="40"/>
        <end position="59"/>
    </location>
</feature>
<evidence type="ECO:0000259" key="9">
    <source>
        <dbReference type="Pfam" id="PF02706"/>
    </source>
</evidence>
<feature type="region of interest" description="Disordered" evidence="7">
    <location>
        <begin position="1"/>
        <end position="20"/>
    </location>
</feature>
<evidence type="ECO:0000256" key="5">
    <source>
        <dbReference type="ARBA" id="ARBA00023136"/>
    </source>
</evidence>
<reference evidence="10 11" key="1">
    <citation type="submission" date="2019-03" db="EMBL/GenBank/DDBJ databases">
        <title>Genomic Encyclopedia of Type Strains, Phase IV (KMG-IV): sequencing the most valuable type-strain genomes for metagenomic binning, comparative biology and taxonomic classification.</title>
        <authorList>
            <person name="Goeker M."/>
        </authorList>
    </citation>
    <scope>NUCLEOTIDE SEQUENCE [LARGE SCALE GENOMIC DNA]</scope>
    <source>
        <strain evidence="10 11">DSM 25082</strain>
    </source>
</reference>
<keyword evidence="4 8" id="KW-1133">Transmembrane helix</keyword>
<organism evidence="10 11">
    <name type="scientific">Roseateles asaccharophilus</name>
    <dbReference type="NCBI Taxonomy" id="582607"/>
    <lineage>
        <taxon>Bacteria</taxon>
        <taxon>Pseudomonadati</taxon>
        <taxon>Pseudomonadota</taxon>
        <taxon>Betaproteobacteria</taxon>
        <taxon>Burkholderiales</taxon>
        <taxon>Sphaerotilaceae</taxon>
        <taxon>Roseateles</taxon>
    </lineage>
</organism>
<accession>A0A4R6MYB8</accession>
<dbReference type="GO" id="GO:0004713">
    <property type="term" value="F:protein tyrosine kinase activity"/>
    <property type="evidence" value="ECO:0007669"/>
    <property type="project" value="TreeGrafter"/>
</dbReference>
<evidence type="ECO:0000256" key="4">
    <source>
        <dbReference type="ARBA" id="ARBA00022989"/>
    </source>
</evidence>
<dbReference type="PANTHER" id="PTHR32309:SF13">
    <property type="entry name" value="FERRIC ENTEROBACTIN TRANSPORT PROTEIN FEPE"/>
    <property type="match status" value="1"/>
</dbReference>
<dbReference type="Proteomes" id="UP000295357">
    <property type="component" value="Unassembled WGS sequence"/>
</dbReference>
<evidence type="ECO:0000256" key="8">
    <source>
        <dbReference type="SAM" id="Phobius"/>
    </source>
</evidence>
<keyword evidence="6" id="KW-0175">Coiled coil</keyword>
<feature type="transmembrane region" description="Helical" evidence="8">
    <location>
        <begin position="347"/>
        <end position="367"/>
    </location>
</feature>
<feature type="coiled-coil region" evidence="6">
    <location>
        <begin position="172"/>
        <end position="257"/>
    </location>
</feature>